<reference evidence="2 3" key="2">
    <citation type="journal article" date="2016" name="Int. J. Syst. Evol. Microbiol.">
        <title>Taxonomy of haemolytic and/or proteolytic strains of the genus Acinetobacter with the proposal of Acinetobacter courvalinii sp. nov. (genomic species 14 sensu Bouvet &amp; Jeanjean), Acinetobacter dispersus sp. nov. (genomic species 17), Acinetobacter modestus sp. nov., Acinetobacter proteolyticus sp. nov. and Acinetobacter vivianii sp. nov.</title>
        <authorList>
            <person name="Nemec A."/>
            <person name="Radolfova-Krizova L."/>
            <person name="Maixnerova M."/>
            <person name="Vrestiakova E."/>
            <person name="Jezek P."/>
            <person name="Sedo O."/>
        </authorList>
    </citation>
    <scope>NUCLEOTIDE SEQUENCE [LARGE SCALE GENOMIC DNA]</scope>
    <source>
        <strain evidence="2 3">NIPH 236</strain>
    </source>
</reference>
<reference evidence="3" key="1">
    <citation type="submission" date="2013-02" db="EMBL/GenBank/DDBJ databases">
        <title>The Genome Sequence of Acinetobacter sp. NIPH 236.</title>
        <authorList>
            <consortium name="The Broad Institute Genome Sequencing Platform"/>
            <consortium name="The Broad Institute Genome Sequencing Center for Infectious Disease"/>
            <person name="Cerqueira G."/>
            <person name="Feldgarden M."/>
            <person name="Courvalin P."/>
            <person name="Perichon B."/>
            <person name="Grillot-Courvalin C."/>
            <person name="Clermont D."/>
            <person name="Rocha E."/>
            <person name="Yoon E.-J."/>
            <person name="Nemec A."/>
            <person name="Walker B."/>
            <person name="Young S.K."/>
            <person name="Zeng Q."/>
            <person name="Gargeya S."/>
            <person name="Fitzgerald M."/>
            <person name="Haas B."/>
            <person name="Abouelleil A."/>
            <person name="Alvarado L."/>
            <person name="Arachchi H.M."/>
            <person name="Berlin A.M."/>
            <person name="Chapman S.B."/>
            <person name="Dewar J."/>
            <person name="Goldberg J."/>
            <person name="Griggs A."/>
            <person name="Gujja S."/>
            <person name="Hansen M."/>
            <person name="Howarth C."/>
            <person name="Imamovic A."/>
            <person name="Larimer J."/>
            <person name="McCowan C."/>
            <person name="Murphy C."/>
            <person name="Neiman D."/>
            <person name="Pearson M."/>
            <person name="Priest M."/>
            <person name="Roberts A."/>
            <person name="Saif S."/>
            <person name="Shea T."/>
            <person name="Sisk P."/>
            <person name="Sykes S."/>
            <person name="Wortman J."/>
            <person name="Nusbaum C."/>
            <person name="Birren B."/>
        </authorList>
    </citation>
    <scope>NUCLEOTIDE SEQUENCE [LARGE SCALE GENOMIC DNA]</scope>
    <source>
        <strain evidence="3">NIPH 236</strain>
    </source>
</reference>
<dbReference type="Gene3D" id="3.40.1580.10">
    <property type="entry name" value="SMI1/KNR4-like"/>
    <property type="match status" value="1"/>
</dbReference>
<gene>
    <name evidence="2" type="ORF">F992_02566</name>
</gene>
<dbReference type="EMBL" id="APOJ01000027">
    <property type="protein sequence ID" value="ENU26229.1"/>
    <property type="molecule type" value="Genomic_DNA"/>
</dbReference>
<evidence type="ECO:0000313" key="3">
    <source>
        <dbReference type="Proteomes" id="UP000013190"/>
    </source>
</evidence>
<dbReference type="Proteomes" id="UP000013190">
    <property type="component" value="Unassembled WGS sequence"/>
</dbReference>
<evidence type="ECO:0000259" key="1">
    <source>
        <dbReference type="Pfam" id="PF09346"/>
    </source>
</evidence>
<proteinExistence type="predicted"/>
<dbReference type="InterPro" id="IPR037883">
    <property type="entry name" value="Knr4/Smi1-like_sf"/>
</dbReference>
<name>A0ABN0JM42_9GAMM</name>
<dbReference type="RefSeq" id="WP_004663178.1">
    <property type="nucleotide sequence ID" value="NZ_BMDV01000001.1"/>
</dbReference>
<accession>A0ABN0JM42</accession>
<organism evidence="2 3">
    <name type="scientific">Acinetobacter modestus</name>
    <dbReference type="NCBI Taxonomy" id="1776740"/>
    <lineage>
        <taxon>Bacteria</taxon>
        <taxon>Pseudomonadati</taxon>
        <taxon>Pseudomonadota</taxon>
        <taxon>Gammaproteobacteria</taxon>
        <taxon>Moraxellales</taxon>
        <taxon>Moraxellaceae</taxon>
        <taxon>Acinetobacter</taxon>
    </lineage>
</organism>
<dbReference type="GeneID" id="92835926"/>
<sequence>MNIIFQLKNKLIKQDVNLNKPATWQEILAFEYKHQVKLSPILTAYFLEFNGIADRDTDDNYFTFVSLDAFQSVESISSYYDKDKFLYPNCFVFSDYLTWCWGYAVQLDQIGSDGVVYHVGGSSKRKVADSFTAFLNQYLIDSDGLL</sequence>
<feature type="domain" description="Knr4/Smi1-like" evidence="1">
    <location>
        <begin position="21"/>
        <end position="137"/>
    </location>
</feature>
<evidence type="ECO:0000313" key="2">
    <source>
        <dbReference type="EMBL" id="ENU26229.1"/>
    </source>
</evidence>
<dbReference type="SUPFAM" id="SSF160631">
    <property type="entry name" value="SMI1/KNR4-like"/>
    <property type="match status" value="1"/>
</dbReference>
<keyword evidence="3" id="KW-1185">Reference proteome</keyword>
<protein>
    <recommendedName>
        <fullName evidence="1">Knr4/Smi1-like domain-containing protein</fullName>
    </recommendedName>
</protein>
<dbReference type="Pfam" id="PF09346">
    <property type="entry name" value="SMI1_KNR4"/>
    <property type="match status" value="1"/>
</dbReference>
<comment type="caution">
    <text evidence="2">The sequence shown here is derived from an EMBL/GenBank/DDBJ whole genome shotgun (WGS) entry which is preliminary data.</text>
</comment>
<dbReference type="InterPro" id="IPR018958">
    <property type="entry name" value="Knr4/Smi1-like_dom"/>
</dbReference>